<dbReference type="EMBL" id="NBNE01000263">
    <property type="protein sequence ID" value="OWZ21051.1"/>
    <property type="molecule type" value="Genomic_DNA"/>
</dbReference>
<proteinExistence type="predicted"/>
<evidence type="ECO:0000313" key="2">
    <source>
        <dbReference type="EMBL" id="OWZ21051.1"/>
    </source>
</evidence>
<keyword evidence="3" id="KW-1185">Reference proteome</keyword>
<name>A0A225WTY8_9STRA</name>
<comment type="caution">
    <text evidence="2">The sequence shown here is derived from an EMBL/GenBank/DDBJ whole genome shotgun (WGS) entry which is preliminary data.</text>
</comment>
<evidence type="ECO:0000256" key="1">
    <source>
        <dbReference type="SAM" id="MobiDB-lite"/>
    </source>
</evidence>
<accession>A0A225WTY8</accession>
<organism evidence="2 3">
    <name type="scientific">Phytophthora megakarya</name>
    <dbReference type="NCBI Taxonomy" id="4795"/>
    <lineage>
        <taxon>Eukaryota</taxon>
        <taxon>Sar</taxon>
        <taxon>Stramenopiles</taxon>
        <taxon>Oomycota</taxon>
        <taxon>Peronosporomycetes</taxon>
        <taxon>Peronosporales</taxon>
        <taxon>Peronosporaceae</taxon>
        <taxon>Phytophthora</taxon>
    </lineage>
</organism>
<evidence type="ECO:0000313" key="3">
    <source>
        <dbReference type="Proteomes" id="UP000198211"/>
    </source>
</evidence>
<protein>
    <submittedName>
        <fullName evidence="2">Uncharacterized protein</fullName>
    </submittedName>
</protein>
<sequence length="292" mass="31799">MTWDDPTEDGPGESPPVGSEVDSNSDSTLGDLGVSGPDALSRRAIKVKYRAVDRTSRKSQLGQDVIGVDALGEKTFPSETPTIKLEGTLFAVKEETTSDVLGEGSRPRLGASMSLNSRVQVADVEVTSRMQTPKSTREAVDLTAVDDAVGSEHPVTPNPVKVYMDDQVLRREQVALEFVMSPMVASHMGLPCNVGVFGVADIVGSSIADLDLRMQICQFDTKTDFMSETGLMNEQSMRESVAVLQTMLVEVGLKFRNLVPERFRVRTSKAEVDAMRRAAEALQYLLTVELLE</sequence>
<feature type="compositionally biased region" description="Acidic residues" evidence="1">
    <location>
        <begin position="1"/>
        <end position="11"/>
    </location>
</feature>
<reference evidence="3" key="1">
    <citation type="submission" date="2017-03" db="EMBL/GenBank/DDBJ databases">
        <title>Phytopthora megakarya and P. palmivora, two closely related causual agents of cacao black pod achieved similar genome size and gene model numbers by different mechanisms.</title>
        <authorList>
            <person name="Ali S."/>
            <person name="Shao J."/>
            <person name="Larry D.J."/>
            <person name="Kronmiller B."/>
            <person name="Shen D."/>
            <person name="Strem M.D."/>
            <person name="Melnick R.L."/>
            <person name="Guiltinan M.J."/>
            <person name="Tyler B.M."/>
            <person name="Meinhardt L.W."/>
            <person name="Bailey B.A."/>
        </authorList>
    </citation>
    <scope>NUCLEOTIDE SEQUENCE [LARGE SCALE GENOMIC DNA]</scope>
    <source>
        <strain evidence="3">zdho120</strain>
    </source>
</reference>
<dbReference type="Proteomes" id="UP000198211">
    <property type="component" value="Unassembled WGS sequence"/>
</dbReference>
<feature type="region of interest" description="Disordered" evidence="1">
    <location>
        <begin position="1"/>
        <end position="37"/>
    </location>
</feature>
<gene>
    <name evidence="2" type="ORF">PHMEG_0004457</name>
</gene>
<dbReference type="AlphaFoldDB" id="A0A225WTY8"/>